<keyword evidence="1" id="KW-0175">Coiled coil</keyword>
<dbReference type="AlphaFoldDB" id="A0A3Q8I2L6"/>
<reference evidence="3 5" key="1">
    <citation type="submission" date="2015-09" db="EMBL/GenBank/DDBJ databases">
        <title>Sorangium comparison.</title>
        <authorList>
            <person name="Zaburannyi N."/>
            <person name="Bunk B."/>
            <person name="Overmann J."/>
            <person name="Mueller R."/>
        </authorList>
    </citation>
    <scope>NUCLEOTIDE SEQUENCE [LARGE SCALE GENOMIC DNA]</scope>
    <source>
        <strain evidence="3 5">So ceGT47</strain>
    </source>
</reference>
<feature type="coiled-coil region" evidence="1">
    <location>
        <begin position="394"/>
        <end position="421"/>
    </location>
</feature>
<dbReference type="InterPro" id="IPR050426">
    <property type="entry name" value="Glycosyltransferase_28"/>
</dbReference>
<dbReference type="CDD" id="cd03784">
    <property type="entry name" value="GT1_Gtf-like"/>
    <property type="match status" value="1"/>
</dbReference>
<dbReference type="PANTHER" id="PTHR48050">
    <property type="entry name" value="STEROL 3-BETA-GLUCOSYLTRANSFERASE"/>
    <property type="match status" value="1"/>
</dbReference>
<dbReference type="InterPro" id="IPR010610">
    <property type="entry name" value="EryCIII-like_C"/>
</dbReference>
<dbReference type="Proteomes" id="UP000295781">
    <property type="component" value="Chromosome"/>
</dbReference>
<name>A0A3Q8I2L6_SORCE</name>
<evidence type="ECO:0000259" key="2">
    <source>
        <dbReference type="Pfam" id="PF06722"/>
    </source>
</evidence>
<dbReference type="InterPro" id="IPR002213">
    <property type="entry name" value="UDP_glucos_trans"/>
</dbReference>
<sequence length="439" mass="47929">MDPFARATQPRERATFLMTTPAEPGHLMRVLDLAQQLTSRGHRVLGHSAPSARDTIEAAGAEFTPFERYRDLIARMHAVYATSPRWAKEFPVPYMAWQFRRAVIDGAAELAREIEPILRRQEVDCVVYDIFSMGASYAAERVGIPSVSVGGAASVLDEAGIPMILRASPLGALARHAPQLVHRMLDRLVPLAQARDALGLPRRATRRSELLETFTSPELNITMVHRGFLPDITLRDRQVFAGPGTFDGARRAGNDVPFPPPRPGTVLVSTTTAGKDNGLLRTVLTAVAPMNVPVLATAANAPDGPSELGNNIRIERFVPHEQVFPHIAALITHGGWGTMGRALRHGVPMLIIPLFGDQHANAAQAAARGLAYHLPFADATPEAIRERLRRLLADEALRARVRDAAEEIQMLKRKAVAVEALERLALSRILGRRATTIAA</sequence>
<evidence type="ECO:0000256" key="1">
    <source>
        <dbReference type="SAM" id="Coils"/>
    </source>
</evidence>
<dbReference type="GO" id="GO:0016758">
    <property type="term" value="F:hexosyltransferase activity"/>
    <property type="evidence" value="ECO:0007669"/>
    <property type="project" value="UniProtKB-ARBA"/>
</dbReference>
<evidence type="ECO:0000313" key="5">
    <source>
        <dbReference type="Proteomes" id="UP000295781"/>
    </source>
</evidence>
<dbReference type="PANTHER" id="PTHR48050:SF13">
    <property type="entry name" value="STEROL 3-BETA-GLUCOSYLTRANSFERASE UGT80A2"/>
    <property type="match status" value="1"/>
</dbReference>
<feature type="domain" description="Erythromycin biosynthesis protein CIII-like C-terminal" evidence="2">
    <location>
        <begin position="283"/>
        <end position="408"/>
    </location>
</feature>
<proteinExistence type="predicted"/>
<dbReference type="SUPFAM" id="SSF53756">
    <property type="entry name" value="UDP-Glycosyltransferase/glycogen phosphorylase"/>
    <property type="match status" value="1"/>
</dbReference>
<evidence type="ECO:0000313" key="3">
    <source>
        <dbReference type="EMBL" id="AUX21451.1"/>
    </source>
</evidence>
<protein>
    <recommendedName>
        <fullName evidence="2">Erythromycin biosynthesis protein CIII-like C-terminal domain-containing protein</fullName>
    </recommendedName>
</protein>
<gene>
    <name evidence="3" type="ORF">SOCEGT47_019350</name>
</gene>
<dbReference type="Gene3D" id="3.40.50.2000">
    <property type="entry name" value="Glycogen Phosphorylase B"/>
    <property type="match status" value="2"/>
</dbReference>
<accession>A0A3Q8I2L6</accession>
<dbReference type="EMBL" id="MH908892">
    <property type="protein sequence ID" value="AYM53064.1"/>
    <property type="molecule type" value="Genomic_DNA"/>
</dbReference>
<evidence type="ECO:0000313" key="4">
    <source>
        <dbReference type="EMBL" id="AYM53064.1"/>
    </source>
</evidence>
<dbReference type="Pfam" id="PF06722">
    <property type="entry name" value="EryCIII-like_C"/>
    <property type="match status" value="1"/>
</dbReference>
<organism evidence="4">
    <name type="scientific">Sorangium cellulosum</name>
    <name type="common">Polyangium cellulosum</name>
    <dbReference type="NCBI Taxonomy" id="56"/>
    <lineage>
        <taxon>Bacteria</taxon>
        <taxon>Pseudomonadati</taxon>
        <taxon>Myxococcota</taxon>
        <taxon>Polyangia</taxon>
        <taxon>Polyangiales</taxon>
        <taxon>Polyangiaceae</taxon>
        <taxon>Sorangium</taxon>
    </lineage>
</organism>
<dbReference type="EMBL" id="CP012670">
    <property type="protein sequence ID" value="AUX21451.1"/>
    <property type="molecule type" value="Genomic_DNA"/>
</dbReference>
<reference evidence="4" key="2">
    <citation type="journal article" date="2018" name="J. Ind. Microbiol. Biotechnol.">
        <title>Genome mining reveals uncommon alkylpyrones as type III PKS products from myxobacteria.</title>
        <authorList>
            <person name="Hug J.J."/>
            <person name="Panter F."/>
            <person name="Krug D."/>
            <person name="Muller R."/>
        </authorList>
    </citation>
    <scope>NUCLEOTIDE SEQUENCE</scope>
    <source>
        <strain evidence="4">So ceGT47</strain>
    </source>
</reference>
<dbReference type="GO" id="GO:0017000">
    <property type="term" value="P:antibiotic biosynthetic process"/>
    <property type="evidence" value="ECO:0007669"/>
    <property type="project" value="UniProtKB-ARBA"/>
</dbReference>
<dbReference type="GO" id="GO:0008194">
    <property type="term" value="F:UDP-glycosyltransferase activity"/>
    <property type="evidence" value="ECO:0007669"/>
    <property type="project" value="InterPro"/>
</dbReference>